<dbReference type="AlphaFoldDB" id="A0A164MAZ7"/>
<dbReference type="SMART" id="SM00347">
    <property type="entry name" value="HTH_MARR"/>
    <property type="match status" value="1"/>
</dbReference>
<gene>
    <name evidence="2" type="ORF">AWN90_31450</name>
</gene>
<dbReference type="InterPro" id="IPR039422">
    <property type="entry name" value="MarR/SlyA-like"/>
</dbReference>
<comment type="caution">
    <text evidence="2">The sequence shown here is derived from an EMBL/GenBank/DDBJ whole genome shotgun (WGS) entry which is preliminary data.</text>
</comment>
<dbReference type="SMART" id="SM00418">
    <property type="entry name" value="HTH_ARSR"/>
    <property type="match status" value="1"/>
</dbReference>
<dbReference type="Gene3D" id="1.10.10.10">
    <property type="entry name" value="Winged helix-like DNA-binding domain superfamily/Winged helix DNA-binding domain"/>
    <property type="match status" value="1"/>
</dbReference>
<dbReference type="InterPro" id="IPR000835">
    <property type="entry name" value="HTH_MarR-typ"/>
</dbReference>
<keyword evidence="3" id="KW-1185">Reference proteome</keyword>
<dbReference type="InterPro" id="IPR001845">
    <property type="entry name" value="HTH_ArsR_DNA-bd_dom"/>
</dbReference>
<sequence>MSNEPRPDDAPTPDEVWRLLTHVVIDTRDQWKRAVVERTGMPFSRIRVLKRLRKGAMTVSELARAAAMDAPAATVTVNDLEERGLVVREVDPTNRRSKLVSITDAGRAVLADALGTPDPAPEPLVDLPADELSALHEILRKLEH</sequence>
<dbReference type="SUPFAM" id="SSF46785">
    <property type="entry name" value="Winged helix' DNA-binding domain"/>
    <property type="match status" value="1"/>
</dbReference>
<evidence type="ECO:0000259" key="1">
    <source>
        <dbReference type="PROSITE" id="PS50995"/>
    </source>
</evidence>
<dbReference type="PANTHER" id="PTHR33164">
    <property type="entry name" value="TRANSCRIPTIONAL REGULATOR, MARR FAMILY"/>
    <property type="match status" value="1"/>
</dbReference>
<dbReference type="PANTHER" id="PTHR33164:SF43">
    <property type="entry name" value="HTH-TYPE TRANSCRIPTIONAL REPRESSOR YETL"/>
    <property type="match status" value="1"/>
</dbReference>
<dbReference type="InterPro" id="IPR036388">
    <property type="entry name" value="WH-like_DNA-bd_sf"/>
</dbReference>
<organism evidence="2 3">
    <name type="scientific">Nocardia terpenica</name>
    <dbReference type="NCBI Taxonomy" id="455432"/>
    <lineage>
        <taxon>Bacteria</taxon>
        <taxon>Bacillati</taxon>
        <taxon>Actinomycetota</taxon>
        <taxon>Actinomycetes</taxon>
        <taxon>Mycobacteriales</taxon>
        <taxon>Nocardiaceae</taxon>
        <taxon>Nocardia</taxon>
    </lineage>
</organism>
<dbReference type="GO" id="GO:0003700">
    <property type="term" value="F:DNA-binding transcription factor activity"/>
    <property type="evidence" value="ECO:0007669"/>
    <property type="project" value="InterPro"/>
</dbReference>
<dbReference type="InterPro" id="IPR036390">
    <property type="entry name" value="WH_DNA-bd_sf"/>
</dbReference>
<dbReference type="GO" id="GO:0006950">
    <property type="term" value="P:response to stress"/>
    <property type="evidence" value="ECO:0007669"/>
    <property type="project" value="TreeGrafter"/>
</dbReference>
<evidence type="ECO:0000313" key="3">
    <source>
        <dbReference type="Proteomes" id="UP000076512"/>
    </source>
</evidence>
<dbReference type="EMBL" id="LWGR01000007">
    <property type="protein sequence ID" value="KZM73202.1"/>
    <property type="molecule type" value="Genomic_DNA"/>
</dbReference>
<dbReference type="PRINTS" id="PR00598">
    <property type="entry name" value="HTHMARR"/>
</dbReference>
<dbReference type="RefSeq" id="WP_067590087.1">
    <property type="nucleotide sequence ID" value="NZ_JABMCZ010000004.1"/>
</dbReference>
<feature type="domain" description="HTH marR-type" evidence="1">
    <location>
        <begin position="13"/>
        <end position="144"/>
    </location>
</feature>
<evidence type="ECO:0000313" key="2">
    <source>
        <dbReference type="EMBL" id="KZM73202.1"/>
    </source>
</evidence>
<protein>
    <submittedName>
        <fullName evidence="2">MarR family transcriptional regulator</fullName>
    </submittedName>
</protein>
<reference evidence="2 3" key="1">
    <citation type="submission" date="2016-04" db="EMBL/GenBank/DDBJ databases">
        <authorList>
            <person name="Evans L.H."/>
            <person name="Alamgir A."/>
            <person name="Owens N."/>
            <person name="Weber N.D."/>
            <person name="Virtaneva K."/>
            <person name="Barbian K."/>
            <person name="Babar A."/>
            <person name="Rosenke K."/>
        </authorList>
    </citation>
    <scope>NUCLEOTIDE SEQUENCE [LARGE SCALE GENOMIC DNA]</scope>
    <source>
        <strain evidence="2 3">IFM 0406</strain>
    </source>
</reference>
<name>A0A164MAZ7_9NOCA</name>
<accession>A0A164MAZ7</accession>
<proteinExistence type="predicted"/>
<dbReference type="Proteomes" id="UP000076512">
    <property type="component" value="Unassembled WGS sequence"/>
</dbReference>
<dbReference type="PROSITE" id="PS50995">
    <property type="entry name" value="HTH_MARR_2"/>
    <property type="match status" value="1"/>
</dbReference>
<dbReference type="STRING" id="455432.AWN90_31450"/>
<dbReference type="Pfam" id="PF12802">
    <property type="entry name" value="MarR_2"/>
    <property type="match status" value="1"/>
</dbReference>